<sequence length="146" mass="15684">MLRSAEPKRGPRPPRSCRRIAWVSSRRRKADIVSDVTGLHRYRGAGPWANSQTKIGCFWALTPGPNRSGPDVSPRLVDPAPPGNAGGRLLPAVARRARPAAERPGRPPRPPAARQWVAGGSSPRAAAYTPAWKRDSAPSNVMISAT</sequence>
<evidence type="ECO:0000313" key="3">
    <source>
        <dbReference type="Proteomes" id="UP000620224"/>
    </source>
</evidence>
<reference evidence="2" key="1">
    <citation type="journal article" date="2014" name="Int. J. Syst. Evol. Microbiol.">
        <title>Complete genome sequence of Corynebacterium casei LMG S-19264T (=DSM 44701T), isolated from a smear-ripened cheese.</title>
        <authorList>
            <consortium name="US DOE Joint Genome Institute (JGI-PGF)"/>
            <person name="Walter F."/>
            <person name="Albersmeier A."/>
            <person name="Kalinowski J."/>
            <person name="Ruckert C."/>
        </authorList>
    </citation>
    <scope>NUCLEOTIDE SEQUENCE</scope>
    <source>
        <strain evidence="2">JCM 4490</strain>
    </source>
</reference>
<comment type="caution">
    <text evidence="2">The sequence shown here is derived from an EMBL/GenBank/DDBJ whole genome shotgun (WGS) entry which is preliminary data.</text>
</comment>
<name>A0A918JIA3_9ACTN</name>
<feature type="region of interest" description="Disordered" evidence="1">
    <location>
        <begin position="66"/>
        <end position="146"/>
    </location>
</feature>
<accession>A0A918JIA3</accession>
<gene>
    <name evidence="2" type="ORF">GCM10010503_69270</name>
</gene>
<feature type="compositionally biased region" description="Polar residues" evidence="1">
    <location>
        <begin position="137"/>
        <end position="146"/>
    </location>
</feature>
<reference evidence="2" key="2">
    <citation type="submission" date="2020-09" db="EMBL/GenBank/DDBJ databases">
        <authorList>
            <person name="Sun Q."/>
            <person name="Ohkuma M."/>
        </authorList>
    </citation>
    <scope>NUCLEOTIDE SEQUENCE</scope>
    <source>
        <strain evidence="2">JCM 4490</strain>
    </source>
</reference>
<keyword evidence="3" id="KW-1185">Reference proteome</keyword>
<proteinExistence type="predicted"/>
<dbReference type="AlphaFoldDB" id="A0A918JIA3"/>
<dbReference type="EMBL" id="BMUE01000030">
    <property type="protein sequence ID" value="GGW82117.1"/>
    <property type="molecule type" value="Genomic_DNA"/>
</dbReference>
<organism evidence="2 3">
    <name type="scientific">Streptomyces lucensis JCM 4490</name>
    <dbReference type="NCBI Taxonomy" id="1306176"/>
    <lineage>
        <taxon>Bacteria</taxon>
        <taxon>Bacillati</taxon>
        <taxon>Actinomycetota</taxon>
        <taxon>Actinomycetes</taxon>
        <taxon>Kitasatosporales</taxon>
        <taxon>Streptomycetaceae</taxon>
        <taxon>Streptomyces</taxon>
    </lineage>
</organism>
<protein>
    <submittedName>
        <fullName evidence="2">Uncharacterized protein</fullName>
    </submittedName>
</protein>
<dbReference type="Proteomes" id="UP000620224">
    <property type="component" value="Unassembled WGS sequence"/>
</dbReference>
<evidence type="ECO:0000256" key="1">
    <source>
        <dbReference type="SAM" id="MobiDB-lite"/>
    </source>
</evidence>
<evidence type="ECO:0000313" key="2">
    <source>
        <dbReference type="EMBL" id="GGW82117.1"/>
    </source>
</evidence>